<comment type="caution">
    <text evidence="2">The sequence shown here is derived from an EMBL/GenBank/DDBJ whole genome shotgun (WGS) entry which is preliminary data.</text>
</comment>
<dbReference type="GO" id="GO:0016020">
    <property type="term" value="C:membrane"/>
    <property type="evidence" value="ECO:0007669"/>
    <property type="project" value="TreeGrafter"/>
</dbReference>
<keyword evidence="1" id="KW-0812">Transmembrane</keyword>
<evidence type="ECO:0000256" key="1">
    <source>
        <dbReference type="SAM" id="Phobius"/>
    </source>
</evidence>
<dbReference type="Proteomes" id="UP000785200">
    <property type="component" value="Unassembled WGS sequence"/>
</dbReference>
<protein>
    <submittedName>
        <fullName evidence="2">Uncharacterized protein</fullName>
    </submittedName>
</protein>
<reference evidence="2" key="1">
    <citation type="submission" date="2019-07" db="EMBL/GenBank/DDBJ databases">
        <title>Hyphodiscus hymeniophilus genome sequencing and assembly.</title>
        <authorList>
            <person name="Kramer G."/>
            <person name="Nodwell J."/>
        </authorList>
    </citation>
    <scope>NUCLEOTIDE SEQUENCE</scope>
    <source>
        <strain evidence="2">ATCC 34498</strain>
    </source>
</reference>
<feature type="transmembrane region" description="Helical" evidence="1">
    <location>
        <begin position="171"/>
        <end position="193"/>
    </location>
</feature>
<dbReference type="PANTHER" id="PTHR12242:SF1">
    <property type="entry name" value="MYND-TYPE DOMAIN-CONTAINING PROTEIN"/>
    <property type="match status" value="1"/>
</dbReference>
<feature type="transmembrane region" description="Helical" evidence="1">
    <location>
        <begin position="129"/>
        <end position="151"/>
    </location>
</feature>
<name>A0A9P7AXH1_9HELO</name>
<proteinExistence type="predicted"/>
<feature type="transmembrane region" description="Helical" evidence="1">
    <location>
        <begin position="205"/>
        <end position="226"/>
    </location>
</feature>
<dbReference type="EMBL" id="VNKQ01000007">
    <property type="protein sequence ID" value="KAG0649618.1"/>
    <property type="molecule type" value="Genomic_DNA"/>
</dbReference>
<sequence>MSSSTALLPDQKRGDQHPIFLRVCHSPWLFIGQKMLVMIRGVTTTYLLVSFLMVLQYDLRINQHGWLTAFELPNVVYMLQIIYNMLAFIWTTMHLYYPHSSTQTQTNSTRLQKMFSPPRQNPTTKNRTFFSIFYTAAVTYPHVVNFIYWAVLTPMHKTTIPVDKAFSSGSYTRFFILNKYAIGSATALMEVLVNSSIRRPEPVGAHMVGLSTFSLAYVGWTFLGYVVTDKYHYFFFNHKIVGWEHFGLNVVGFIAITNIFFIMVYGVTGIREALTKRGEARKSGGGYTRLPQ</sequence>
<keyword evidence="1" id="KW-0472">Membrane</keyword>
<organism evidence="2 3">
    <name type="scientific">Hyphodiscus hymeniophilus</name>
    <dbReference type="NCBI Taxonomy" id="353542"/>
    <lineage>
        <taxon>Eukaryota</taxon>
        <taxon>Fungi</taxon>
        <taxon>Dikarya</taxon>
        <taxon>Ascomycota</taxon>
        <taxon>Pezizomycotina</taxon>
        <taxon>Leotiomycetes</taxon>
        <taxon>Helotiales</taxon>
        <taxon>Hyphodiscaceae</taxon>
        <taxon>Hyphodiscus</taxon>
    </lineage>
</organism>
<feature type="transmembrane region" description="Helical" evidence="1">
    <location>
        <begin position="77"/>
        <end position="97"/>
    </location>
</feature>
<dbReference type="AlphaFoldDB" id="A0A9P7AXH1"/>
<evidence type="ECO:0000313" key="2">
    <source>
        <dbReference type="EMBL" id="KAG0649618.1"/>
    </source>
</evidence>
<evidence type="ECO:0000313" key="3">
    <source>
        <dbReference type="Proteomes" id="UP000785200"/>
    </source>
</evidence>
<feature type="transmembrane region" description="Helical" evidence="1">
    <location>
        <begin position="246"/>
        <end position="267"/>
    </location>
</feature>
<gene>
    <name evidence="2" type="ORF">D0Z07_4049</name>
</gene>
<keyword evidence="1" id="KW-1133">Transmembrane helix</keyword>
<dbReference type="PANTHER" id="PTHR12242">
    <property type="entry name" value="OS02G0130600 PROTEIN-RELATED"/>
    <property type="match status" value="1"/>
</dbReference>
<dbReference type="OrthoDB" id="5293596at2759"/>
<accession>A0A9P7AXH1</accession>
<feature type="transmembrane region" description="Helical" evidence="1">
    <location>
        <begin position="37"/>
        <end position="57"/>
    </location>
</feature>
<keyword evidence="3" id="KW-1185">Reference proteome</keyword>